<dbReference type="AlphaFoldDB" id="A0A5N6PX26"/>
<dbReference type="Pfam" id="PF07727">
    <property type="entry name" value="RVT_2"/>
    <property type="match status" value="1"/>
</dbReference>
<evidence type="ECO:0000313" key="2">
    <source>
        <dbReference type="EMBL" id="KAD7117348.1"/>
    </source>
</evidence>
<feature type="domain" description="Reverse transcriptase Ty1/copia-type" evidence="1">
    <location>
        <begin position="11"/>
        <end position="254"/>
    </location>
</feature>
<reference evidence="2 3" key="1">
    <citation type="submission" date="2019-05" db="EMBL/GenBank/DDBJ databases">
        <title>Mikania micrantha, genome provides insights into the molecular mechanism of rapid growth.</title>
        <authorList>
            <person name="Liu B."/>
        </authorList>
    </citation>
    <scope>NUCLEOTIDE SEQUENCE [LARGE SCALE GENOMIC DNA]</scope>
    <source>
        <strain evidence="2">NLD-2019</strain>
        <tissue evidence="2">Leaf</tissue>
    </source>
</reference>
<dbReference type="InterPro" id="IPR013103">
    <property type="entry name" value="RVT_2"/>
</dbReference>
<evidence type="ECO:0000313" key="3">
    <source>
        <dbReference type="Proteomes" id="UP000326396"/>
    </source>
</evidence>
<dbReference type="SUPFAM" id="SSF56672">
    <property type="entry name" value="DNA/RNA polymerases"/>
    <property type="match status" value="1"/>
</dbReference>
<dbReference type="InterPro" id="IPR043502">
    <property type="entry name" value="DNA/RNA_pol_sf"/>
</dbReference>
<comment type="caution">
    <text evidence="2">The sequence shown here is derived from an EMBL/GenBank/DDBJ whole genome shotgun (WGS) entry which is preliminary data.</text>
</comment>
<dbReference type="PANTHER" id="PTHR11439:SF455">
    <property type="entry name" value="RLK (RECEPTOR-LIKE PROTEIN KINASE) 8, PUTATIVE-RELATED"/>
    <property type="match status" value="1"/>
</dbReference>
<dbReference type="PANTHER" id="PTHR11439">
    <property type="entry name" value="GAG-POL-RELATED RETROTRANSPOSON"/>
    <property type="match status" value="1"/>
</dbReference>
<evidence type="ECO:0000259" key="1">
    <source>
        <dbReference type="Pfam" id="PF07727"/>
    </source>
</evidence>
<sequence>MQFEYDALLRNRTWSLVPPDNAPNLVGCKWIFRTKFKPDGSVDRLKARLIAKGFHQRPGLYYIETFSPVVKPATLRIILSLATTHNWCLRQLDINNAFLQGHHTESVYMSQPSGFIDPSLPNHVCKLNKAIYGLRQASRAWYDELKNFVLSNHLKPTISDPSLFINLSTSSPIYILVYIDDIIITDPSTSLITSFSSSLSNRFSLKDLGSLSYFLGVEILPHQHGLFMSQSKYILDILTKANMTDCKSASTPMTTSETLNTTDGTPLPSPTSYRSFIGALQYLSLTRPDVTFAVNKLSQFMHQPTNLH</sequence>
<organism evidence="2 3">
    <name type="scientific">Mikania micrantha</name>
    <name type="common">bitter vine</name>
    <dbReference type="NCBI Taxonomy" id="192012"/>
    <lineage>
        <taxon>Eukaryota</taxon>
        <taxon>Viridiplantae</taxon>
        <taxon>Streptophyta</taxon>
        <taxon>Embryophyta</taxon>
        <taxon>Tracheophyta</taxon>
        <taxon>Spermatophyta</taxon>
        <taxon>Magnoliopsida</taxon>
        <taxon>eudicotyledons</taxon>
        <taxon>Gunneridae</taxon>
        <taxon>Pentapetalae</taxon>
        <taxon>asterids</taxon>
        <taxon>campanulids</taxon>
        <taxon>Asterales</taxon>
        <taxon>Asteraceae</taxon>
        <taxon>Asteroideae</taxon>
        <taxon>Heliantheae alliance</taxon>
        <taxon>Eupatorieae</taxon>
        <taxon>Mikania</taxon>
    </lineage>
</organism>
<name>A0A5N6PX26_9ASTR</name>
<gene>
    <name evidence="2" type="ORF">E3N88_04616</name>
</gene>
<keyword evidence="3" id="KW-1185">Reference proteome</keyword>
<protein>
    <recommendedName>
        <fullName evidence="1">Reverse transcriptase Ty1/copia-type domain-containing protein</fullName>
    </recommendedName>
</protein>
<dbReference type="EMBL" id="SZYD01000002">
    <property type="protein sequence ID" value="KAD7117348.1"/>
    <property type="molecule type" value="Genomic_DNA"/>
</dbReference>
<dbReference type="OrthoDB" id="428604at2759"/>
<proteinExistence type="predicted"/>
<accession>A0A5N6PX26</accession>
<dbReference type="Proteomes" id="UP000326396">
    <property type="component" value="Linkage Group LG10"/>
</dbReference>